<dbReference type="RefSeq" id="WP_270122823.1">
    <property type="nucleotide sequence ID" value="NZ_BAAAOM010000004.1"/>
</dbReference>
<dbReference type="EMBL" id="JAVDYD010000001">
    <property type="protein sequence ID" value="MDR7338870.1"/>
    <property type="molecule type" value="Genomic_DNA"/>
</dbReference>
<organism evidence="1 3">
    <name type="scientific">Glycomyces lechevalierae</name>
    <dbReference type="NCBI Taxonomy" id="256034"/>
    <lineage>
        <taxon>Bacteria</taxon>
        <taxon>Bacillati</taxon>
        <taxon>Actinomycetota</taxon>
        <taxon>Actinomycetes</taxon>
        <taxon>Glycomycetales</taxon>
        <taxon>Glycomycetaceae</taxon>
        <taxon>Glycomyces</taxon>
    </lineage>
</organism>
<sequence>MTLKVTLSMAPDVATQLATELDRHRSHLDEAADVIPHDEAERLRARVAFLAAAIDTINSQLNP</sequence>
<dbReference type="Proteomes" id="UP001183604">
    <property type="component" value="Unassembled WGS sequence"/>
</dbReference>
<comment type="caution">
    <text evidence="1">The sequence shown here is derived from an EMBL/GenBank/DDBJ whole genome shotgun (WGS) entry which is preliminary data.</text>
</comment>
<proteinExistence type="predicted"/>
<evidence type="ECO:0000313" key="4">
    <source>
        <dbReference type="Proteomes" id="UP001183604"/>
    </source>
</evidence>
<accession>A0A9X3SV75</accession>
<protein>
    <submittedName>
        <fullName evidence="1">Uncharacterized protein</fullName>
    </submittedName>
</protein>
<dbReference type="EMBL" id="JAPZVQ010000009">
    <property type="protein sequence ID" value="MDA1386355.1"/>
    <property type="molecule type" value="Genomic_DNA"/>
</dbReference>
<evidence type="ECO:0000313" key="2">
    <source>
        <dbReference type="EMBL" id="MDR7338870.1"/>
    </source>
</evidence>
<evidence type="ECO:0000313" key="1">
    <source>
        <dbReference type="EMBL" id="MDA1386355.1"/>
    </source>
</evidence>
<dbReference type="Proteomes" id="UP001145799">
    <property type="component" value="Unassembled WGS sequence"/>
</dbReference>
<reference evidence="1" key="1">
    <citation type="submission" date="2022-12" db="EMBL/GenBank/DDBJ databases">
        <title>Gycomyces niveus sp.nov., a novel actinomycete isolated from soil in Shouguang.</title>
        <authorList>
            <person name="Yang X."/>
        </authorList>
    </citation>
    <scope>NUCLEOTIDE SEQUENCE</scope>
    <source>
        <strain evidence="1">DSM 44724</strain>
    </source>
</reference>
<dbReference type="AlphaFoldDB" id="A0A9X3SV75"/>
<reference evidence="2 4" key="2">
    <citation type="submission" date="2023-07" db="EMBL/GenBank/DDBJ databases">
        <title>Sequencing the genomes of 1000 actinobacteria strains.</title>
        <authorList>
            <person name="Klenk H.-P."/>
        </authorList>
    </citation>
    <scope>NUCLEOTIDE SEQUENCE [LARGE SCALE GENOMIC DNA]</scope>
    <source>
        <strain evidence="2 4">DSM 44724</strain>
    </source>
</reference>
<name>A0A9X3SV75_9ACTN</name>
<evidence type="ECO:0000313" key="3">
    <source>
        <dbReference type="Proteomes" id="UP001145799"/>
    </source>
</evidence>
<gene>
    <name evidence="2" type="ORF">J2S69_002589</name>
    <name evidence="1" type="ORF">O2L01_15265</name>
</gene>
<keyword evidence="4" id="KW-1185">Reference proteome</keyword>